<protein>
    <submittedName>
        <fullName evidence="2">Protein of uncharacterized function (DUF1602)</fullName>
    </submittedName>
</protein>
<name>A0A655J209_MYCTX</name>
<organism evidence="2 3">
    <name type="scientific">Mycobacterium tuberculosis</name>
    <dbReference type="NCBI Taxonomy" id="1773"/>
    <lineage>
        <taxon>Bacteria</taxon>
        <taxon>Bacillati</taxon>
        <taxon>Actinomycetota</taxon>
        <taxon>Actinomycetes</taxon>
        <taxon>Mycobacteriales</taxon>
        <taxon>Mycobacteriaceae</taxon>
        <taxon>Mycobacterium</taxon>
        <taxon>Mycobacterium tuberculosis complex</taxon>
    </lineage>
</organism>
<accession>A0A655J209</accession>
<gene>
    <name evidence="2" type="ORF">ERS007679_03703</name>
</gene>
<dbReference type="EMBL" id="CSAD01000734">
    <property type="protein sequence ID" value="COW35354.1"/>
    <property type="molecule type" value="Genomic_DNA"/>
</dbReference>
<feature type="compositionally biased region" description="Low complexity" evidence="1">
    <location>
        <begin position="59"/>
        <end position="73"/>
    </location>
</feature>
<evidence type="ECO:0000256" key="1">
    <source>
        <dbReference type="SAM" id="MobiDB-lite"/>
    </source>
</evidence>
<evidence type="ECO:0000313" key="3">
    <source>
        <dbReference type="Proteomes" id="UP000045842"/>
    </source>
</evidence>
<dbReference type="Proteomes" id="UP000045842">
    <property type="component" value="Unassembled WGS sequence"/>
</dbReference>
<evidence type="ECO:0000313" key="2">
    <source>
        <dbReference type="EMBL" id="COW35354.1"/>
    </source>
</evidence>
<dbReference type="AntiFam" id="ANF00062">
    <property type="entry name" value="Shadow ORF (opposite ABC transporter protein)"/>
</dbReference>
<reference evidence="2 3" key="1">
    <citation type="submission" date="2015-03" db="EMBL/GenBank/DDBJ databases">
        <authorList>
            <consortium name="Pathogen Informatics"/>
        </authorList>
    </citation>
    <scope>NUCLEOTIDE SEQUENCE [LARGE SCALE GENOMIC DNA]</scope>
    <source>
        <strain evidence="2 3">G09801536</strain>
    </source>
</reference>
<feature type="region of interest" description="Disordered" evidence="1">
    <location>
        <begin position="56"/>
        <end position="79"/>
    </location>
</feature>
<proteinExistence type="predicted"/>
<dbReference type="AlphaFoldDB" id="A0A655J209"/>
<sequence length="103" mass="11283">MVVPNRRCNPEICERVLTRSLASRFDSGSSMQNTRGRRTIARPIATRCRCPPESLAGLRSSRSVSSSMSATSSTRRRVSARDIPAFRSANPMLAATVMFGYSA</sequence>